<feature type="region of interest" description="Disordered" evidence="1">
    <location>
        <begin position="905"/>
        <end position="975"/>
    </location>
</feature>
<feature type="compositionally biased region" description="Acidic residues" evidence="1">
    <location>
        <begin position="410"/>
        <end position="428"/>
    </location>
</feature>
<feature type="compositionally biased region" description="Low complexity" evidence="1">
    <location>
        <begin position="1026"/>
        <end position="1045"/>
    </location>
</feature>
<proteinExistence type="predicted"/>
<feature type="compositionally biased region" description="Pro residues" evidence="1">
    <location>
        <begin position="1198"/>
        <end position="1208"/>
    </location>
</feature>
<feature type="compositionally biased region" description="Pro residues" evidence="1">
    <location>
        <begin position="1168"/>
        <end position="1180"/>
    </location>
</feature>
<feature type="compositionally biased region" description="Polar residues" evidence="1">
    <location>
        <begin position="308"/>
        <end position="324"/>
    </location>
</feature>
<feature type="compositionally biased region" description="Polar residues" evidence="1">
    <location>
        <begin position="1565"/>
        <end position="1578"/>
    </location>
</feature>
<feature type="region of interest" description="Disordered" evidence="1">
    <location>
        <begin position="676"/>
        <end position="889"/>
    </location>
</feature>
<sequence length="1593" mass="165903">MPLRTLFSKKTSSSSSIPTQRQSSATKSQASLQLHPSLTPESPTSAEYVDVASPLANVPSSPNGRSSLHPNHAYQAFPSSSPKKNGNSSVYPSIANSPSSTASASSSRLRLFGRKKDRSARSVKSTEEDTEPPLLPPPSLPRPSFAGAISDSDIPNLAPPKLGSALGGSASTRSLPNTNPGRPELRPLNTLPATNKSLLDDVEMTMSPTSIVTNTTNTSNGGEREKEKKKSLFSWSKSESKASGEKVKKGSGKRKGRENTSNGLTAEDSFNLKAFRHVQPSPSPSRSAVASPTTSPNPSAISPSPNTQSQSLYSVSQTSQQHLDNPNSSTSLLPPPPLNHPTARPRNGSTDSQAQRISVAAFREAQARRSLAGSPAFDGRVSPGPGMGPGMQSRSQVNLAAKRASRTFTSEDESSEEEEEEEDSDDEGAGLSRKRTVTGRSYSGAKSESGHGTRIQNDYFGQVKTKSEAGHGSGAINSAAANDSDSDEDNAPLATLLPPRRPGSALSSRSNSSLNGRIPPSSFTPPPQERARTLSTLSAYNPNPTPANPQSTSPQPSSASTYPASIHSQDSSASARRPAPLIDINMLTGPKRAPLQSGAGTSNTEKSKEGFTGGATLLSGGTGLKRSKSPEKQRSGASSPTFSMTSKIAPANTKFASPPRSPVGSVFGLGASSAIKGGRAVPKRQETAMSDVSSVTNASGGGPRRDMISERLKGVVQEKLTSPVSTAAPPIPAPVKAPTAQPSRSHLRAPAAVDDSDSDEEEEEEEEDDEDIYGAADGTIKGRQQPLRAPQPRVASRGQPDLQRNLSPSPAPSPSLSPAPTGQKASPSPSPNPSYQQQRTFSRSPDPQPLPPATSYPPQLSSQPFQNSRRPQPATIQPQSEPVFSEPDVDLADVLGGGIRLISFDNADSDGIVFPPSPEDLYGPEEPKLPLETAAQDQPTSPGRIAPIVVRERERTPAFSVTSRPRHKGGSASVSGVISLGSTMEQEKGGDSLTTAAISSSWKDTTVTTTTMAATGGRARSSSIGSLPLLSNSTTPTISTTNTKLQILPPPRSTSLQSPEATETVSSSPESSPVQPRTQPNKAKGRSLGFGINLLSGSKSTMGLASDASASGSSSVSGGSSVVDSQDSSPRRTRQQPPTEREKPRPSKHVRGASAGSASQISAMTARPQPPRTQARPPPSSASSSSSQMSRQQLQRPPAMPADLPPPMTRGSPTASSAGSSSGRAPVTPRDGSDLGVRGRKMNEHQPFEQKQWSGGASGLGLGHAKKKSVTIDKGEDVDRIVSGKGKEGVNEEIRRRDRRRSEAKAAIELGNVINGKGPLVADDDDEDLPIGGQYPNPTGRVNMMNPMMMMPPNSNFPAPFGWNQAGGFPTGGPQLQMPSPAQFMVPPPSDPAFFAAHQQAMMFAKQAYQMAVAQQAMAAAADEWERGSAIGFSSSQSMYGGFGGGATGSVYGGLGGGNGWSTGSVVFPGGGNRTSGYGFSGARSEYGGGGGGWGGGSVVGGSSYSPQERARTQSTMNPGNRIGYMNQRDSMMHNLPPPPPIPQQKTGPAGRSGGPPGGGGRNRTVSQPASPSPNRTARNGKVAPPSSWKTGN</sequence>
<feature type="region of interest" description="Disordered" evidence="1">
    <location>
        <begin position="1"/>
        <end position="662"/>
    </location>
</feature>
<feature type="compositionally biased region" description="Polar residues" evidence="1">
    <location>
        <begin position="58"/>
        <end position="69"/>
    </location>
</feature>
<keyword evidence="3" id="KW-1185">Reference proteome</keyword>
<feature type="compositionally biased region" description="Low complexity" evidence="1">
    <location>
        <begin position="1105"/>
        <end position="1128"/>
    </location>
</feature>
<feature type="compositionally biased region" description="Low complexity" evidence="1">
    <location>
        <begin position="1058"/>
        <end position="1074"/>
    </location>
</feature>
<name>A0ABR3FM55_9AGAR</name>
<feature type="region of interest" description="Disordered" evidence="1">
    <location>
        <begin position="1012"/>
        <end position="1269"/>
    </location>
</feature>
<feature type="compositionally biased region" description="Basic and acidic residues" evidence="1">
    <location>
        <begin position="238"/>
        <end position="248"/>
    </location>
</feature>
<accession>A0ABR3FM55</accession>
<feature type="compositionally biased region" description="Low complexity" evidence="1">
    <location>
        <begin position="1181"/>
        <end position="1197"/>
    </location>
</feature>
<feature type="compositionally biased region" description="Low complexity" evidence="1">
    <location>
        <begin position="548"/>
        <end position="565"/>
    </location>
</feature>
<feature type="region of interest" description="Disordered" evidence="1">
    <location>
        <begin position="1498"/>
        <end position="1593"/>
    </location>
</feature>
<feature type="compositionally biased region" description="Low complexity" evidence="1">
    <location>
        <begin position="491"/>
        <end position="517"/>
    </location>
</feature>
<feature type="compositionally biased region" description="Low complexity" evidence="1">
    <location>
        <begin position="8"/>
        <end position="24"/>
    </location>
</feature>
<feature type="compositionally biased region" description="Polar residues" evidence="1">
    <location>
        <begin position="347"/>
        <end position="356"/>
    </location>
</feature>
<feature type="compositionally biased region" description="Polar residues" evidence="1">
    <location>
        <begin position="856"/>
        <end position="882"/>
    </location>
</feature>
<feature type="compositionally biased region" description="Low complexity" evidence="1">
    <location>
        <begin position="474"/>
        <end position="483"/>
    </location>
</feature>
<evidence type="ECO:0000256" key="1">
    <source>
        <dbReference type="SAM" id="MobiDB-lite"/>
    </source>
</evidence>
<feature type="compositionally biased region" description="Polar residues" evidence="1">
    <location>
        <begin position="25"/>
        <end position="45"/>
    </location>
</feature>
<evidence type="ECO:0000313" key="2">
    <source>
        <dbReference type="EMBL" id="KAL0576469.1"/>
    </source>
</evidence>
<feature type="compositionally biased region" description="Acidic residues" evidence="1">
    <location>
        <begin position="754"/>
        <end position="772"/>
    </location>
</feature>
<feature type="compositionally biased region" description="Polar residues" evidence="1">
    <location>
        <begin position="835"/>
        <end position="845"/>
    </location>
</feature>
<feature type="compositionally biased region" description="Polar residues" evidence="1">
    <location>
        <begin position="635"/>
        <end position="646"/>
    </location>
</feature>
<feature type="compositionally biased region" description="Polar residues" evidence="1">
    <location>
        <begin position="687"/>
        <end position="698"/>
    </location>
</feature>
<feature type="compositionally biased region" description="Basic and acidic residues" evidence="1">
    <location>
        <begin position="703"/>
        <end position="713"/>
    </location>
</feature>
<feature type="compositionally biased region" description="Low complexity" evidence="1">
    <location>
        <begin position="78"/>
        <end position="107"/>
    </location>
</feature>
<feature type="compositionally biased region" description="Low complexity" evidence="1">
    <location>
        <begin position="1152"/>
        <end position="1167"/>
    </location>
</feature>
<feature type="compositionally biased region" description="Low complexity" evidence="1">
    <location>
        <begin position="1209"/>
        <end position="1226"/>
    </location>
</feature>
<feature type="compositionally biased region" description="Low complexity" evidence="1">
    <location>
        <begin position="207"/>
        <end position="220"/>
    </location>
</feature>
<organism evidence="2 3">
    <name type="scientific">Marasmius crinis-equi</name>
    <dbReference type="NCBI Taxonomy" id="585013"/>
    <lineage>
        <taxon>Eukaryota</taxon>
        <taxon>Fungi</taxon>
        <taxon>Dikarya</taxon>
        <taxon>Basidiomycota</taxon>
        <taxon>Agaricomycotina</taxon>
        <taxon>Agaricomycetes</taxon>
        <taxon>Agaricomycetidae</taxon>
        <taxon>Agaricales</taxon>
        <taxon>Marasmiineae</taxon>
        <taxon>Marasmiaceae</taxon>
        <taxon>Marasmius</taxon>
    </lineage>
</organism>
<evidence type="ECO:0000313" key="3">
    <source>
        <dbReference type="Proteomes" id="UP001465976"/>
    </source>
</evidence>
<feature type="compositionally biased region" description="Gly residues" evidence="1">
    <location>
        <begin position="1551"/>
        <end position="1562"/>
    </location>
</feature>
<feature type="compositionally biased region" description="Pro residues" evidence="1">
    <location>
        <begin position="846"/>
        <end position="855"/>
    </location>
</feature>
<dbReference type="Proteomes" id="UP001465976">
    <property type="component" value="Unassembled WGS sequence"/>
</dbReference>
<comment type="caution">
    <text evidence="2">The sequence shown here is derived from an EMBL/GenBank/DDBJ whole genome shotgun (WGS) entry which is preliminary data.</text>
</comment>
<dbReference type="EMBL" id="JBAHYK010000221">
    <property type="protein sequence ID" value="KAL0576469.1"/>
    <property type="molecule type" value="Genomic_DNA"/>
</dbReference>
<reference evidence="2 3" key="1">
    <citation type="submission" date="2024-02" db="EMBL/GenBank/DDBJ databases">
        <title>A draft genome for the cacao thread blight pathogen Marasmius crinis-equi.</title>
        <authorList>
            <person name="Cohen S.P."/>
            <person name="Baruah I.K."/>
            <person name="Amoako-Attah I."/>
            <person name="Bukari Y."/>
            <person name="Meinhardt L.W."/>
            <person name="Bailey B.A."/>
        </authorList>
    </citation>
    <scope>NUCLEOTIDE SEQUENCE [LARGE SCALE GENOMIC DNA]</scope>
    <source>
        <strain evidence="2 3">GH-76</strain>
    </source>
</reference>
<gene>
    <name evidence="2" type="ORF">V5O48_005513</name>
</gene>
<protein>
    <submittedName>
        <fullName evidence="2">Uncharacterized protein</fullName>
    </submittedName>
</protein>
<feature type="compositionally biased region" description="Low complexity" evidence="1">
    <location>
        <begin position="284"/>
        <end position="307"/>
    </location>
</feature>
<feature type="compositionally biased region" description="Polar residues" evidence="1">
    <location>
        <begin position="169"/>
        <end position="180"/>
    </location>
</feature>